<evidence type="ECO:0000313" key="3">
    <source>
        <dbReference type="EMBL" id="GGB59254.1"/>
    </source>
</evidence>
<gene>
    <name evidence="3" type="ORF">GCM10010833_12580</name>
</gene>
<dbReference type="InterPro" id="IPR051803">
    <property type="entry name" value="TA_system_RelE-like_toxin"/>
</dbReference>
<dbReference type="Gene3D" id="3.30.2310.20">
    <property type="entry name" value="RelE-like"/>
    <property type="match status" value="1"/>
</dbReference>
<dbReference type="Pfam" id="PF05016">
    <property type="entry name" value="ParE_toxin"/>
    <property type="match status" value="1"/>
</dbReference>
<dbReference type="RefSeq" id="WP_188513530.1">
    <property type="nucleotide sequence ID" value="NZ_BMGD01000002.1"/>
</dbReference>
<evidence type="ECO:0008006" key="5">
    <source>
        <dbReference type="Google" id="ProtNLM"/>
    </source>
</evidence>
<evidence type="ECO:0000313" key="4">
    <source>
        <dbReference type="Proteomes" id="UP000614261"/>
    </source>
</evidence>
<dbReference type="PANTHER" id="PTHR33755">
    <property type="entry name" value="TOXIN PARE1-RELATED"/>
    <property type="match status" value="1"/>
</dbReference>
<proteinExistence type="inferred from homology"/>
<dbReference type="Proteomes" id="UP000614261">
    <property type="component" value="Unassembled WGS sequence"/>
</dbReference>
<protein>
    <recommendedName>
        <fullName evidence="5">Addiction module toxin RelE</fullName>
    </recommendedName>
</protein>
<reference evidence="4" key="1">
    <citation type="journal article" date="2019" name="Int. J. Syst. Evol. Microbiol.">
        <title>The Global Catalogue of Microorganisms (GCM) 10K type strain sequencing project: providing services to taxonomists for standard genome sequencing and annotation.</title>
        <authorList>
            <consortium name="The Broad Institute Genomics Platform"/>
            <consortium name="The Broad Institute Genome Sequencing Center for Infectious Disease"/>
            <person name="Wu L."/>
            <person name="Ma J."/>
        </authorList>
    </citation>
    <scope>NUCLEOTIDE SEQUENCE [LARGE SCALE GENOMIC DNA]</scope>
    <source>
        <strain evidence="4">CGMCC 1.12851</strain>
    </source>
</reference>
<keyword evidence="2" id="KW-1277">Toxin-antitoxin system</keyword>
<dbReference type="InterPro" id="IPR007712">
    <property type="entry name" value="RelE/ParE_toxin"/>
</dbReference>
<dbReference type="InterPro" id="IPR035093">
    <property type="entry name" value="RelE/ParE_toxin_dom_sf"/>
</dbReference>
<comment type="similarity">
    <text evidence="1">Belongs to the RelE toxin family.</text>
</comment>
<sequence length="99" mass="11496">MRRLIWTPAAQKDLSAIDDQLYEEDPEFADRVVISSVRSARFLLDWPFAGPVVGEAGQRKWPIKRTPYILIYRPVDDVILVLRVYHERQDWGQDPGASE</sequence>
<dbReference type="EMBL" id="BMGD01000002">
    <property type="protein sequence ID" value="GGB59254.1"/>
    <property type="molecule type" value="Genomic_DNA"/>
</dbReference>
<comment type="caution">
    <text evidence="3">The sequence shown here is derived from an EMBL/GenBank/DDBJ whole genome shotgun (WGS) entry which is preliminary data.</text>
</comment>
<organism evidence="3 4">
    <name type="scientific">Blastomonas aquatica</name>
    <dbReference type="NCBI Taxonomy" id="1510276"/>
    <lineage>
        <taxon>Bacteria</taxon>
        <taxon>Pseudomonadati</taxon>
        <taxon>Pseudomonadota</taxon>
        <taxon>Alphaproteobacteria</taxon>
        <taxon>Sphingomonadales</taxon>
        <taxon>Sphingomonadaceae</taxon>
        <taxon>Blastomonas</taxon>
    </lineage>
</organism>
<name>A0ABQ1J6N2_9SPHN</name>
<evidence type="ECO:0000256" key="1">
    <source>
        <dbReference type="ARBA" id="ARBA00006226"/>
    </source>
</evidence>
<keyword evidence="4" id="KW-1185">Reference proteome</keyword>
<accession>A0ABQ1J6N2</accession>
<evidence type="ECO:0000256" key="2">
    <source>
        <dbReference type="ARBA" id="ARBA00022649"/>
    </source>
</evidence>